<dbReference type="EMBL" id="AMZH03013496">
    <property type="protein sequence ID" value="RRT49167.1"/>
    <property type="molecule type" value="Genomic_DNA"/>
</dbReference>
<evidence type="ECO:0000313" key="2">
    <source>
        <dbReference type="Proteomes" id="UP000287651"/>
    </source>
</evidence>
<dbReference type="AlphaFoldDB" id="A0A426YBT3"/>
<name>A0A426YBT3_ENSVE</name>
<dbReference type="Proteomes" id="UP000287651">
    <property type="component" value="Unassembled WGS sequence"/>
</dbReference>
<organism evidence="1 2">
    <name type="scientific">Ensete ventricosum</name>
    <name type="common">Abyssinian banana</name>
    <name type="synonym">Musa ensete</name>
    <dbReference type="NCBI Taxonomy" id="4639"/>
    <lineage>
        <taxon>Eukaryota</taxon>
        <taxon>Viridiplantae</taxon>
        <taxon>Streptophyta</taxon>
        <taxon>Embryophyta</taxon>
        <taxon>Tracheophyta</taxon>
        <taxon>Spermatophyta</taxon>
        <taxon>Magnoliopsida</taxon>
        <taxon>Liliopsida</taxon>
        <taxon>Zingiberales</taxon>
        <taxon>Musaceae</taxon>
        <taxon>Ensete</taxon>
    </lineage>
</organism>
<sequence>MFIFVQAYLSLVHDSKQIASSTERIGATLSEICNSLISAFRNLRKTDEYDQFFPVNFPSIMHFVEDYPTNCIMPFNRGLEITSFAKEALFAAAMVLKRKP</sequence>
<gene>
    <name evidence="1" type="ORF">B296_00046231</name>
</gene>
<protein>
    <submittedName>
        <fullName evidence="1">Uncharacterized protein</fullName>
    </submittedName>
</protein>
<comment type="caution">
    <text evidence="1">The sequence shown here is derived from an EMBL/GenBank/DDBJ whole genome shotgun (WGS) entry which is preliminary data.</text>
</comment>
<proteinExistence type="predicted"/>
<accession>A0A426YBT3</accession>
<evidence type="ECO:0000313" key="1">
    <source>
        <dbReference type="EMBL" id="RRT49167.1"/>
    </source>
</evidence>
<reference evidence="1 2" key="1">
    <citation type="journal article" date="2014" name="Agronomy (Basel)">
        <title>A Draft Genome Sequence for Ensete ventricosum, the Drought-Tolerant Tree Against Hunger.</title>
        <authorList>
            <person name="Harrison J."/>
            <person name="Moore K.A."/>
            <person name="Paszkiewicz K."/>
            <person name="Jones T."/>
            <person name="Grant M."/>
            <person name="Ambacheew D."/>
            <person name="Muzemil S."/>
            <person name="Studholme D.J."/>
        </authorList>
    </citation>
    <scope>NUCLEOTIDE SEQUENCE [LARGE SCALE GENOMIC DNA]</scope>
</reference>